<dbReference type="EMBL" id="CP036316">
    <property type="protein sequence ID" value="QDT63048.1"/>
    <property type="molecule type" value="Genomic_DNA"/>
</dbReference>
<evidence type="ECO:0000313" key="2">
    <source>
        <dbReference type="Proteomes" id="UP000319976"/>
    </source>
</evidence>
<name>A0A517T3V0_9PLAN</name>
<protein>
    <submittedName>
        <fullName evidence="1">Uncharacterized protein</fullName>
    </submittedName>
</protein>
<proteinExistence type="predicted"/>
<gene>
    <name evidence="1" type="ORF">V22_02470</name>
</gene>
<organism evidence="1 2">
    <name type="scientific">Calycomorphotria hydatis</name>
    <dbReference type="NCBI Taxonomy" id="2528027"/>
    <lineage>
        <taxon>Bacteria</taxon>
        <taxon>Pseudomonadati</taxon>
        <taxon>Planctomycetota</taxon>
        <taxon>Planctomycetia</taxon>
        <taxon>Planctomycetales</taxon>
        <taxon>Planctomycetaceae</taxon>
        <taxon>Calycomorphotria</taxon>
    </lineage>
</organism>
<accession>A0A517T3V0</accession>
<reference evidence="1 2" key="1">
    <citation type="submission" date="2019-02" db="EMBL/GenBank/DDBJ databases">
        <title>Deep-cultivation of Planctomycetes and their phenomic and genomic characterization uncovers novel biology.</title>
        <authorList>
            <person name="Wiegand S."/>
            <person name="Jogler M."/>
            <person name="Boedeker C."/>
            <person name="Pinto D."/>
            <person name="Vollmers J."/>
            <person name="Rivas-Marin E."/>
            <person name="Kohn T."/>
            <person name="Peeters S.H."/>
            <person name="Heuer A."/>
            <person name="Rast P."/>
            <person name="Oberbeckmann S."/>
            <person name="Bunk B."/>
            <person name="Jeske O."/>
            <person name="Meyerdierks A."/>
            <person name="Storesund J.E."/>
            <person name="Kallscheuer N."/>
            <person name="Luecker S."/>
            <person name="Lage O.M."/>
            <person name="Pohl T."/>
            <person name="Merkel B.J."/>
            <person name="Hornburger P."/>
            <person name="Mueller R.-W."/>
            <person name="Bruemmer F."/>
            <person name="Labrenz M."/>
            <person name="Spormann A.M."/>
            <person name="Op den Camp H."/>
            <person name="Overmann J."/>
            <person name="Amann R."/>
            <person name="Jetten M.S.M."/>
            <person name="Mascher T."/>
            <person name="Medema M.H."/>
            <person name="Devos D.P."/>
            <person name="Kaster A.-K."/>
            <person name="Ovreas L."/>
            <person name="Rohde M."/>
            <person name="Galperin M.Y."/>
            <person name="Jogler C."/>
        </authorList>
    </citation>
    <scope>NUCLEOTIDE SEQUENCE [LARGE SCALE GENOMIC DNA]</scope>
    <source>
        <strain evidence="1 2">V22</strain>
    </source>
</reference>
<sequence>MALKQILEGLIKENSTEPNDPVTDLTIPCMDELGRKLETGGDEFRTIEDSCVIPPRRVNARAVSERRELNKHDFPSF</sequence>
<keyword evidence="2" id="KW-1185">Reference proteome</keyword>
<dbReference type="RefSeq" id="WP_145259054.1">
    <property type="nucleotide sequence ID" value="NZ_CP036316.1"/>
</dbReference>
<dbReference type="KEGG" id="chya:V22_02470"/>
<dbReference type="Proteomes" id="UP000319976">
    <property type="component" value="Chromosome"/>
</dbReference>
<evidence type="ECO:0000313" key="1">
    <source>
        <dbReference type="EMBL" id="QDT63048.1"/>
    </source>
</evidence>
<dbReference type="AlphaFoldDB" id="A0A517T3V0"/>